<evidence type="ECO:0000313" key="2">
    <source>
        <dbReference type="Proteomes" id="UP001241377"/>
    </source>
</evidence>
<evidence type="ECO:0000313" key="1">
    <source>
        <dbReference type="EMBL" id="KAJ9100428.1"/>
    </source>
</evidence>
<organism evidence="1 2">
    <name type="scientific">Naganishia cerealis</name>
    <dbReference type="NCBI Taxonomy" id="610337"/>
    <lineage>
        <taxon>Eukaryota</taxon>
        <taxon>Fungi</taxon>
        <taxon>Dikarya</taxon>
        <taxon>Basidiomycota</taxon>
        <taxon>Agaricomycotina</taxon>
        <taxon>Tremellomycetes</taxon>
        <taxon>Filobasidiales</taxon>
        <taxon>Filobasidiaceae</taxon>
        <taxon>Naganishia</taxon>
    </lineage>
</organism>
<dbReference type="Proteomes" id="UP001241377">
    <property type="component" value="Unassembled WGS sequence"/>
</dbReference>
<comment type="caution">
    <text evidence="1">The sequence shown here is derived from an EMBL/GenBank/DDBJ whole genome shotgun (WGS) entry which is preliminary data.</text>
</comment>
<keyword evidence="2" id="KW-1185">Reference proteome</keyword>
<proteinExistence type="predicted"/>
<name>A0ACC2VMW5_9TREE</name>
<reference evidence="1" key="1">
    <citation type="submission" date="2023-04" db="EMBL/GenBank/DDBJ databases">
        <title>Draft Genome sequencing of Naganishia species isolated from polar environments using Oxford Nanopore Technology.</title>
        <authorList>
            <person name="Leo P."/>
            <person name="Venkateswaran K."/>
        </authorList>
    </citation>
    <scope>NUCLEOTIDE SEQUENCE</scope>
    <source>
        <strain evidence="1">MNA-CCFEE 5261</strain>
    </source>
</reference>
<protein>
    <submittedName>
        <fullName evidence="1">Uncharacterized protein</fullName>
    </submittedName>
</protein>
<gene>
    <name evidence="1" type="ORF">QFC19_005567</name>
</gene>
<sequence length="1460" mass="169050">MTTATNGDFVYLGDETIGDFAQEGSQKLVSELENDDSNVSSLIFTELILSYDDNRLQIDDVTSFLEKVLANDSRAVEFCQILDVFVLSEQIKQLLASLFKKNIVKTSVLARNIKPESLLAVGIVPENFNKILNTRRRDHFYTQKKYNLLHEESEGYSKLIVEVYHILRDDHTRYELEYAFKVIENLVGHYNLDPNRVLDVLIDVFSNNFVSNHRFIIDFLKRSQWWPRTESNSTTSMQKLSVGGSDTASKLIGLRLLKCPKDRELPETFKILIGCLIKEGFISFGSIFPYFNTDEMESLESLYKKDVEDRVLKASANALSLAAPLVDEDEESGTDGKSKPTEKSEETTLQSSLLSNLVYQFLRVFLAVGLYYPSLYILTKYPFLAYVDDEIPELINRLFLEMLTPLHASFKSISDTDLNQLQTPRQSASTVSTQVDLYSFRPTAMNHGSKKFTYFYSEWKNYLPTILTVEELFELSYEFLKFNGANLSKNTDLFSQICDIAVADYKLSDENHLKWFKYFRNFIYPAMSIVEENPFLIEKGFAVMQCFSLEDRYNLYGELHQVLSKSNPLIQIAYGKAEKSTKDILKRLSKENVRPMMRRLAKISFANPLPCLLTILQQIESYDNLISLVVDTAKYFNQYGWEALTLAILMRLSASGRSSIQQDGLNERQWIQSLAQFVGKICQRYPTLIDLKTLVSFILKSLHQKDMIAVIVLKEMLMSMGGIQSINNLTLSQIDMMNCEPSLQKLAFRTVNDTRYECLSSGHQLIKVIHDLGAENELFIQLCQLSQDVTHNTNQTHLKILANKNDEMNSVIQLYIQFYNFFGSKETLSRDLISIKEFCDVYHIEPRWVYRLWSNIEAPNGDVPQVPQAISFQLYDTFWRLSLHDINFSLDLYDDEVAKLEGTIPSLKESVSSTKRDKDVLPSTIEKYRKTLDQNLKFIKDIPSDSKTHSLHNKETNIMLTNQKDKYFELASVEELRSFLQYCVLPRAITSSFDASFAAKFLFKLHDLEVPNYSVLLLLDELFGNQILFGTLFTLSPLEAENLGIFYSEVLKVLHEWTDKVLFKQNCSTLSNDGEQITYDEFRTMLFAYHEKLLSDVGNSLTVKEYMSRRNAITFLKNLLGVYPNVEDHCETMLGFIQNISDREERQDLKLSSYALIGHLRSRSKDWVHIWDFIPMSDEEKERLMKEYNDKKEQQKQEKLRLAEKAKQEKLRLAEQEKQEQLKLKIEKENKEREKNLQSAALSYDDSSRPSSRTDIRKLEPKRYDYYNKYEGSTTDSTNAEKVQKASNEEDDQMEIERESETNDKSAKEAKEAEESNKETKDEPRKEEKPDIKQRIEQAKRKLRDSPTPQSSKTATPEPDLFPLAPSAKNEDTRRDPPIRRPRAPLPPQEVVASRPQDRNRRFNDRSRYTPPSRGSSEQVPPPPPPPPPPPSRNQSGRWENNKRRRDTYEGRGYEKRQKR</sequence>
<dbReference type="EMBL" id="JASBWR010000063">
    <property type="protein sequence ID" value="KAJ9100428.1"/>
    <property type="molecule type" value="Genomic_DNA"/>
</dbReference>
<accession>A0ACC2VMW5</accession>